<feature type="domain" description="DUF8040" evidence="1">
    <location>
        <begin position="8"/>
        <end position="72"/>
    </location>
</feature>
<proteinExistence type="predicted"/>
<evidence type="ECO:0000313" key="2">
    <source>
        <dbReference type="EMBL" id="PIN02346.1"/>
    </source>
</evidence>
<evidence type="ECO:0000259" key="1">
    <source>
        <dbReference type="Pfam" id="PF26138"/>
    </source>
</evidence>
<dbReference type="OrthoDB" id="908718at2759"/>
<dbReference type="EMBL" id="NKXS01005962">
    <property type="protein sequence ID" value="PIN02346.1"/>
    <property type="molecule type" value="Genomic_DNA"/>
</dbReference>
<gene>
    <name evidence="2" type="ORF">CDL12_25142</name>
</gene>
<sequence>MVEFSDWACLDHIRMNRNTFARLCYLLEHEKVCMFLIVLAHHIKNRIVKGDFIRFGEALNKHYHAVLKAVLKLHLILLVNPKPLYEDCTNTR</sequence>
<comment type="caution">
    <text evidence="2">The sequence shown here is derived from an EMBL/GenBank/DDBJ whole genome shotgun (WGS) entry which is preliminary data.</text>
</comment>
<dbReference type="AlphaFoldDB" id="A0A2G9GAP7"/>
<dbReference type="STRING" id="429701.A0A2G9GAP7"/>
<accession>A0A2G9GAP7</accession>
<name>A0A2G9GAP7_9LAMI</name>
<organism evidence="2 3">
    <name type="scientific">Handroanthus impetiginosus</name>
    <dbReference type="NCBI Taxonomy" id="429701"/>
    <lineage>
        <taxon>Eukaryota</taxon>
        <taxon>Viridiplantae</taxon>
        <taxon>Streptophyta</taxon>
        <taxon>Embryophyta</taxon>
        <taxon>Tracheophyta</taxon>
        <taxon>Spermatophyta</taxon>
        <taxon>Magnoliopsida</taxon>
        <taxon>eudicotyledons</taxon>
        <taxon>Gunneridae</taxon>
        <taxon>Pentapetalae</taxon>
        <taxon>asterids</taxon>
        <taxon>lamiids</taxon>
        <taxon>Lamiales</taxon>
        <taxon>Bignoniaceae</taxon>
        <taxon>Crescentiina</taxon>
        <taxon>Tabebuia alliance</taxon>
        <taxon>Handroanthus</taxon>
    </lineage>
</organism>
<dbReference type="InterPro" id="IPR058353">
    <property type="entry name" value="DUF8040"/>
</dbReference>
<dbReference type="Proteomes" id="UP000231279">
    <property type="component" value="Unassembled WGS sequence"/>
</dbReference>
<keyword evidence="3" id="KW-1185">Reference proteome</keyword>
<dbReference type="Pfam" id="PF26138">
    <property type="entry name" value="DUF8040"/>
    <property type="match status" value="1"/>
</dbReference>
<reference evidence="3" key="1">
    <citation type="journal article" date="2018" name="Gigascience">
        <title>Genome assembly of the Pink Ipe (Handroanthus impetiginosus, Bignoniaceae), a highly valued, ecologically keystone Neotropical timber forest tree.</title>
        <authorList>
            <person name="Silva-Junior O.B."/>
            <person name="Grattapaglia D."/>
            <person name="Novaes E."/>
            <person name="Collevatti R.G."/>
        </authorList>
    </citation>
    <scope>NUCLEOTIDE SEQUENCE [LARGE SCALE GENOMIC DNA]</scope>
    <source>
        <strain evidence="3">cv. UFG-1</strain>
    </source>
</reference>
<evidence type="ECO:0000313" key="3">
    <source>
        <dbReference type="Proteomes" id="UP000231279"/>
    </source>
</evidence>
<protein>
    <recommendedName>
        <fullName evidence="1">DUF8040 domain-containing protein</fullName>
    </recommendedName>
</protein>